<dbReference type="PANTHER" id="PTHR46620:SF1">
    <property type="entry name" value="J DOMAIN-CONTAINING PROTEIN SPF31"/>
    <property type="match status" value="1"/>
</dbReference>
<dbReference type="OrthoDB" id="342454at2759"/>
<dbReference type="EMBL" id="MU129096">
    <property type="protein sequence ID" value="KAF9506891.1"/>
    <property type="molecule type" value="Genomic_DNA"/>
</dbReference>
<dbReference type="SUPFAM" id="SSF46565">
    <property type="entry name" value="Chaperone J-domain"/>
    <property type="match status" value="1"/>
</dbReference>
<dbReference type="InterPro" id="IPR036869">
    <property type="entry name" value="J_dom_sf"/>
</dbReference>
<protein>
    <recommendedName>
        <fullName evidence="1">J domain-containing protein</fullName>
    </recommendedName>
</protein>
<comment type="caution">
    <text evidence="2">The sequence shown here is derived from an EMBL/GenBank/DDBJ whole genome shotgun (WGS) entry which is preliminary data.</text>
</comment>
<dbReference type="PANTHER" id="PTHR46620">
    <property type="entry name" value="J DOMAIN-CONTAINING PROTEIN SPF31"/>
    <property type="match status" value="1"/>
</dbReference>
<feature type="domain" description="J" evidence="1">
    <location>
        <begin position="49"/>
        <end position="113"/>
    </location>
</feature>
<keyword evidence="3" id="KW-1185">Reference proteome</keyword>
<dbReference type="AlphaFoldDB" id="A0A9P6AJH5"/>
<name>A0A9P6AJH5_9AGAM</name>
<dbReference type="SMART" id="SM00271">
    <property type="entry name" value="DnaJ"/>
    <property type="match status" value="1"/>
</dbReference>
<dbReference type="InterPro" id="IPR001623">
    <property type="entry name" value="DnaJ_domain"/>
</dbReference>
<dbReference type="Gene3D" id="1.10.287.110">
    <property type="entry name" value="DnaJ domain"/>
    <property type="match status" value="1"/>
</dbReference>
<organism evidence="2 3">
    <name type="scientific">Hydnum rufescens UP504</name>
    <dbReference type="NCBI Taxonomy" id="1448309"/>
    <lineage>
        <taxon>Eukaryota</taxon>
        <taxon>Fungi</taxon>
        <taxon>Dikarya</taxon>
        <taxon>Basidiomycota</taxon>
        <taxon>Agaricomycotina</taxon>
        <taxon>Agaricomycetes</taxon>
        <taxon>Cantharellales</taxon>
        <taxon>Hydnaceae</taxon>
        <taxon>Hydnum</taxon>
    </lineage>
</organism>
<gene>
    <name evidence="2" type="ORF">BS47DRAFT_1333612</name>
</gene>
<reference evidence="2" key="1">
    <citation type="journal article" date="2020" name="Nat. Commun.">
        <title>Large-scale genome sequencing of mycorrhizal fungi provides insights into the early evolution of symbiotic traits.</title>
        <authorList>
            <person name="Miyauchi S."/>
            <person name="Kiss E."/>
            <person name="Kuo A."/>
            <person name="Drula E."/>
            <person name="Kohler A."/>
            <person name="Sanchez-Garcia M."/>
            <person name="Morin E."/>
            <person name="Andreopoulos B."/>
            <person name="Barry K.W."/>
            <person name="Bonito G."/>
            <person name="Buee M."/>
            <person name="Carver A."/>
            <person name="Chen C."/>
            <person name="Cichocki N."/>
            <person name="Clum A."/>
            <person name="Culley D."/>
            <person name="Crous P.W."/>
            <person name="Fauchery L."/>
            <person name="Girlanda M."/>
            <person name="Hayes R.D."/>
            <person name="Keri Z."/>
            <person name="LaButti K."/>
            <person name="Lipzen A."/>
            <person name="Lombard V."/>
            <person name="Magnuson J."/>
            <person name="Maillard F."/>
            <person name="Murat C."/>
            <person name="Nolan M."/>
            <person name="Ohm R.A."/>
            <person name="Pangilinan J."/>
            <person name="Pereira M.F."/>
            <person name="Perotto S."/>
            <person name="Peter M."/>
            <person name="Pfister S."/>
            <person name="Riley R."/>
            <person name="Sitrit Y."/>
            <person name="Stielow J.B."/>
            <person name="Szollosi G."/>
            <person name="Zifcakova L."/>
            <person name="Stursova M."/>
            <person name="Spatafora J.W."/>
            <person name="Tedersoo L."/>
            <person name="Vaario L.M."/>
            <person name="Yamada A."/>
            <person name="Yan M."/>
            <person name="Wang P."/>
            <person name="Xu J."/>
            <person name="Bruns T."/>
            <person name="Baldrian P."/>
            <person name="Vilgalys R."/>
            <person name="Dunand C."/>
            <person name="Henrissat B."/>
            <person name="Grigoriev I.V."/>
            <person name="Hibbett D."/>
            <person name="Nagy L.G."/>
            <person name="Martin F.M."/>
        </authorList>
    </citation>
    <scope>NUCLEOTIDE SEQUENCE</scope>
    <source>
        <strain evidence="2">UP504</strain>
    </source>
</reference>
<evidence type="ECO:0000313" key="3">
    <source>
        <dbReference type="Proteomes" id="UP000886523"/>
    </source>
</evidence>
<dbReference type="PROSITE" id="PS50076">
    <property type="entry name" value="DNAJ_2"/>
    <property type="match status" value="1"/>
</dbReference>
<dbReference type="Proteomes" id="UP000886523">
    <property type="component" value="Unassembled WGS sequence"/>
</dbReference>
<dbReference type="Pfam" id="PF00226">
    <property type="entry name" value="DnaJ"/>
    <property type="match status" value="1"/>
</dbReference>
<dbReference type="CDD" id="cd06257">
    <property type="entry name" value="DnaJ"/>
    <property type="match status" value="1"/>
</dbReference>
<proteinExistence type="predicted"/>
<evidence type="ECO:0000259" key="1">
    <source>
        <dbReference type="PROSITE" id="PS50076"/>
    </source>
</evidence>
<dbReference type="PRINTS" id="PR00625">
    <property type="entry name" value="JDOMAIN"/>
</dbReference>
<evidence type="ECO:0000313" key="2">
    <source>
        <dbReference type="EMBL" id="KAF9506891.1"/>
    </source>
</evidence>
<sequence>MADTNGASSSKGKEIENNVEDFEKILSREAAAFQRDLEVDRILKAFKLNPYDVLDLDFDASDADIKKKYRQLSLFIHPDKTPHPRAPDAFDLLKKAESELSDKEKRLDIDSTILFARTEVLKSHSIPTSTPDSDPRIAYLKPSLKEQVRIKTKELLIDEELRRRRAFKLNLANEGLEAKRKEEEVAVKKRKAEEDARWEDNRDKRVEGWRSFQSAPRKRRRKGRKFWAETSSSNFAAVEAAAGGKISMLTHLYMASVYMYIGNTAIEGIVWYI</sequence>
<accession>A0A9P6AJH5</accession>